<evidence type="ECO:0000313" key="3">
    <source>
        <dbReference type="Proteomes" id="UP000027361"/>
    </source>
</evidence>
<reference evidence="2 3" key="1">
    <citation type="submission" date="2014-05" db="EMBL/GenBank/DDBJ databases">
        <title>Draft genome sequence of a rare smut relative, Tilletiaria anomala UBC 951.</title>
        <authorList>
            <consortium name="DOE Joint Genome Institute"/>
            <person name="Toome M."/>
            <person name="Kuo A."/>
            <person name="Henrissat B."/>
            <person name="Lipzen A."/>
            <person name="Tritt A."/>
            <person name="Yoshinaga Y."/>
            <person name="Zane M."/>
            <person name="Barry K."/>
            <person name="Grigoriev I.V."/>
            <person name="Spatafora J.W."/>
            <person name="Aimea M.C."/>
        </authorList>
    </citation>
    <scope>NUCLEOTIDE SEQUENCE [LARGE SCALE GENOMIC DNA]</scope>
    <source>
        <strain evidence="2 3">UBC 951</strain>
    </source>
</reference>
<dbReference type="EMBL" id="JMSN01000016">
    <property type="protein sequence ID" value="KDN51394.1"/>
    <property type="molecule type" value="Genomic_DNA"/>
</dbReference>
<name>A0A066WK56_TILAU</name>
<dbReference type="GeneID" id="25265901"/>
<gene>
    <name evidence="2" type="ORF">K437DRAFT_267064</name>
</gene>
<feature type="compositionally biased region" description="Low complexity" evidence="1">
    <location>
        <begin position="1"/>
        <end position="19"/>
    </location>
</feature>
<sequence length="66" mass="7248">MAEQQPQGGAPPQADGQQDLLDKGIEFLENKSGHLQSKDTTEKISDGIRNVFKKVTGKDIPIQDKQ</sequence>
<evidence type="ECO:0000313" key="2">
    <source>
        <dbReference type="EMBL" id="KDN51394.1"/>
    </source>
</evidence>
<dbReference type="InParanoid" id="A0A066WK56"/>
<feature type="region of interest" description="Disordered" evidence="1">
    <location>
        <begin position="1"/>
        <end position="22"/>
    </location>
</feature>
<keyword evidence="3" id="KW-1185">Reference proteome</keyword>
<comment type="caution">
    <text evidence="2">The sequence shown here is derived from an EMBL/GenBank/DDBJ whole genome shotgun (WGS) entry which is preliminary data.</text>
</comment>
<dbReference type="PANTHER" id="PTHR40462:SF1">
    <property type="entry name" value="EXPRESSED PROTEIN"/>
    <property type="match status" value="1"/>
</dbReference>
<proteinExistence type="predicted"/>
<dbReference type="Proteomes" id="UP000027361">
    <property type="component" value="Unassembled WGS sequence"/>
</dbReference>
<dbReference type="HOGENOM" id="CLU_169797_2_0_1"/>
<dbReference type="PANTHER" id="PTHR40462">
    <property type="entry name" value="CHROMOSOME 1, WHOLE GENOME SHOTGUN SEQUENCE"/>
    <property type="match status" value="1"/>
</dbReference>
<dbReference type="AlphaFoldDB" id="A0A066WK56"/>
<dbReference type="OrthoDB" id="3050608at2759"/>
<organism evidence="2 3">
    <name type="scientific">Tilletiaria anomala (strain ATCC 24038 / CBS 436.72 / UBC 951)</name>
    <dbReference type="NCBI Taxonomy" id="1037660"/>
    <lineage>
        <taxon>Eukaryota</taxon>
        <taxon>Fungi</taxon>
        <taxon>Dikarya</taxon>
        <taxon>Basidiomycota</taxon>
        <taxon>Ustilaginomycotina</taxon>
        <taxon>Exobasidiomycetes</taxon>
        <taxon>Georgefischeriales</taxon>
        <taxon>Tilletiariaceae</taxon>
        <taxon>Tilletiaria</taxon>
    </lineage>
</organism>
<protein>
    <submittedName>
        <fullName evidence="2">Uncharacterized protein</fullName>
    </submittedName>
</protein>
<dbReference type="RefSeq" id="XP_013244734.1">
    <property type="nucleotide sequence ID" value="XM_013389280.1"/>
</dbReference>
<accession>A0A066WK56</accession>
<evidence type="ECO:0000256" key="1">
    <source>
        <dbReference type="SAM" id="MobiDB-lite"/>
    </source>
</evidence>
<dbReference type="OMA" id="SKKAGHE"/>